<comment type="cofactor">
    <cofactor evidence="1">
        <name>Zn(2+)</name>
        <dbReference type="ChEBI" id="CHEBI:29105"/>
    </cofactor>
</comment>
<dbReference type="GO" id="GO:0006508">
    <property type="term" value="P:proteolysis"/>
    <property type="evidence" value="ECO:0007669"/>
    <property type="project" value="UniProtKB-KW"/>
</dbReference>
<dbReference type="Proteomes" id="UP001295740">
    <property type="component" value="Unassembled WGS sequence"/>
</dbReference>
<dbReference type="Pfam" id="PF04389">
    <property type="entry name" value="Peptidase_M28"/>
    <property type="match status" value="1"/>
</dbReference>
<evidence type="ECO:0000313" key="10">
    <source>
        <dbReference type="EMBL" id="CAJ2510085.1"/>
    </source>
</evidence>
<sequence length="458" mass="50129">MKYGQLLWLVQAIALSSAFDVEDAAKQYSESDVRGHLEKFQSIAEKGGQPNNNRFMGSKPHEQTLDYIESQLESWGYKAKRESIDTFYCKSNTVSVHIDNKEIKDVSPFWYSPTGTVEGELAIVEGNGVKESDFGSLVKDKIAIFQRGGDSNSVFGSRIDHAQKAGAKGVLIWNNRPGPLRLPGGTLITLSNPDALGHKYVPTAGLTQDADKDLVERIKTGKVRAKIVSKCDDKEVKTENIIAETKKGDGKNALLIGAHTDSVREGPGINDNGSGVAAVLALAKFFKDFKDQKNKVRFAFWTGEEEGLIGAYKYVRALGTTDLEEIKLYFNVDTLGSPNGINTVVTTSGEETNSAGKYQREFYKSQNLANDEQDTSPAIDAWAFQQFGVRVVAIETGFNGEKSEEEAAKFGGTAKEPYDANYHKAGDTIKNVNMDQLAVSVKAVIYTAAKWSESFDGL</sequence>
<evidence type="ECO:0000256" key="6">
    <source>
        <dbReference type="ARBA" id="ARBA00022833"/>
    </source>
</evidence>
<evidence type="ECO:0000256" key="3">
    <source>
        <dbReference type="ARBA" id="ARBA00022670"/>
    </source>
</evidence>
<dbReference type="PANTHER" id="PTHR12147">
    <property type="entry name" value="METALLOPEPTIDASE M28 FAMILY MEMBER"/>
    <property type="match status" value="1"/>
</dbReference>
<dbReference type="GO" id="GO:0008235">
    <property type="term" value="F:metalloexopeptidase activity"/>
    <property type="evidence" value="ECO:0007669"/>
    <property type="project" value="InterPro"/>
</dbReference>
<feature type="chain" id="PRO_5042314409" description="Peptide hydrolase" evidence="7">
    <location>
        <begin position="19"/>
        <end position="458"/>
    </location>
</feature>
<dbReference type="InterPro" id="IPR003137">
    <property type="entry name" value="PA_domain"/>
</dbReference>
<keyword evidence="11" id="KW-1185">Reference proteome</keyword>
<dbReference type="EC" id="3.4.-.-" evidence="7"/>
<evidence type="ECO:0000259" key="8">
    <source>
        <dbReference type="Pfam" id="PF02225"/>
    </source>
</evidence>
<feature type="domain" description="PA" evidence="8">
    <location>
        <begin position="117"/>
        <end position="210"/>
    </location>
</feature>
<dbReference type="AlphaFoldDB" id="A0AAI8YMI6"/>
<dbReference type="EMBL" id="CAUWAG010000013">
    <property type="protein sequence ID" value="CAJ2510085.1"/>
    <property type="molecule type" value="Genomic_DNA"/>
</dbReference>
<comment type="caution">
    <text evidence="10">The sequence shown here is derived from an EMBL/GenBank/DDBJ whole genome shotgun (WGS) entry which is preliminary data.</text>
</comment>
<protein>
    <recommendedName>
        <fullName evidence="7">Peptide hydrolase</fullName>
        <ecNumber evidence="7">3.4.-.-</ecNumber>
    </recommendedName>
</protein>
<dbReference type="InterPro" id="IPR045175">
    <property type="entry name" value="M28_fam"/>
</dbReference>
<accession>A0AAI8YMI6</accession>
<organism evidence="10 11">
    <name type="scientific">Anthostomella pinea</name>
    <dbReference type="NCBI Taxonomy" id="933095"/>
    <lineage>
        <taxon>Eukaryota</taxon>
        <taxon>Fungi</taxon>
        <taxon>Dikarya</taxon>
        <taxon>Ascomycota</taxon>
        <taxon>Pezizomycotina</taxon>
        <taxon>Sordariomycetes</taxon>
        <taxon>Xylariomycetidae</taxon>
        <taxon>Xylariales</taxon>
        <taxon>Xylariaceae</taxon>
        <taxon>Anthostomella</taxon>
    </lineage>
</organism>
<keyword evidence="5 7" id="KW-0378">Hydrolase</keyword>
<dbReference type="GO" id="GO:0046872">
    <property type="term" value="F:metal ion binding"/>
    <property type="evidence" value="ECO:0007669"/>
    <property type="project" value="UniProtKB-KW"/>
</dbReference>
<keyword evidence="3 7" id="KW-0645">Protease</keyword>
<evidence type="ECO:0000256" key="4">
    <source>
        <dbReference type="ARBA" id="ARBA00022723"/>
    </source>
</evidence>
<dbReference type="SUPFAM" id="SSF52025">
    <property type="entry name" value="PA domain"/>
    <property type="match status" value="1"/>
</dbReference>
<dbReference type="Gene3D" id="3.50.30.30">
    <property type="match status" value="1"/>
</dbReference>
<name>A0AAI8YMI6_9PEZI</name>
<dbReference type="Gene3D" id="3.40.630.10">
    <property type="entry name" value="Zn peptidases"/>
    <property type="match status" value="1"/>
</dbReference>
<dbReference type="InterPro" id="IPR007484">
    <property type="entry name" value="Peptidase_M28"/>
</dbReference>
<keyword evidence="7" id="KW-0732">Signal</keyword>
<evidence type="ECO:0000256" key="7">
    <source>
        <dbReference type="RuleBase" id="RU361240"/>
    </source>
</evidence>
<evidence type="ECO:0000259" key="9">
    <source>
        <dbReference type="Pfam" id="PF04389"/>
    </source>
</evidence>
<feature type="domain" description="Peptidase M28" evidence="9">
    <location>
        <begin position="240"/>
        <end position="446"/>
    </location>
</feature>
<dbReference type="SUPFAM" id="SSF53187">
    <property type="entry name" value="Zn-dependent exopeptidases"/>
    <property type="match status" value="1"/>
</dbReference>
<dbReference type="PANTHER" id="PTHR12147:SF26">
    <property type="entry name" value="PEPTIDASE M28 DOMAIN-CONTAINING PROTEIN"/>
    <property type="match status" value="1"/>
</dbReference>
<evidence type="ECO:0000256" key="1">
    <source>
        <dbReference type="ARBA" id="ARBA00001947"/>
    </source>
</evidence>
<dbReference type="InterPro" id="IPR046450">
    <property type="entry name" value="PA_dom_sf"/>
</dbReference>
<keyword evidence="4 7" id="KW-0479">Metal-binding</keyword>
<comment type="similarity">
    <text evidence="2">Belongs to the peptidase M28 family. M28B subfamily.</text>
</comment>
<dbReference type="Pfam" id="PF02225">
    <property type="entry name" value="PA"/>
    <property type="match status" value="1"/>
</dbReference>
<proteinExistence type="inferred from homology"/>
<reference evidence="10" key="1">
    <citation type="submission" date="2023-10" db="EMBL/GenBank/DDBJ databases">
        <authorList>
            <person name="Hackl T."/>
        </authorList>
    </citation>
    <scope>NUCLEOTIDE SEQUENCE</scope>
</reference>
<gene>
    <name evidence="10" type="ORF">KHLLAP_LOCUS10553</name>
</gene>
<evidence type="ECO:0000313" key="11">
    <source>
        <dbReference type="Proteomes" id="UP001295740"/>
    </source>
</evidence>
<feature type="signal peptide" evidence="7">
    <location>
        <begin position="1"/>
        <end position="18"/>
    </location>
</feature>
<evidence type="ECO:0000256" key="5">
    <source>
        <dbReference type="ARBA" id="ARBA00022801"/>
    </source>
</evidence>
<keyword evidence="6 7" id="KW-0862">Zinc</keyword>
<evidence type="ECO:0000256" key="2">
    <source>
        <dbReference type="ARBA" id="ARBA00005634"/>
    </source>
</evidence>